<dbReference type="Proteomes" id="UP000694892">
    <property type="component" value="Chromosome 9_10L"/>
</dbReference>
<gene>
    <name evidence="1" type="ORF">XELAEV_18043086mg</name>
</gene>
<dbReference type="AlphaFoldDB" id="A0A974BWG2"/>
<reference evidence="2" key="1">
    <citation type="journal article" date="2016" name="Nature">
        <title>Genome evolution in the allotetraploid frog Xenopus laevis.</title>
        <authorList>
            <person name="Session A.M."/>
            <person name="Uno Y."/>
            <person name="Kwon T."/>
            <person name="Chapman J.A."/>
            <person name="Toyoda A."/>
            <person name="Takahashi S."/>
            <person name="Fukui A."/>
            <person name="Hikosaka A."/>
            <person name="Suzuki A."/>
            <person name="Kondo M."/>
            <person name="van Heeringen S.J."/>
            <person name="Quigley I."/>
            <person name="Heinz S."/>
            <person name="Ogino H."/>
            <person name="Ochi H."/>
            <person name="Hellsten U."/>
            <person name="Lyons J.B."/>
            <person name="Simakov O."/>
            <person name="Putnam N."/>
            <person name="Stites J."/>
            <person name="Kuroki Y."/>
            <person name="Tanaka T."/>
            <person name="Michiue T."/>
            <person name="Watanabe M."/>
            <person name="Bogdanovic O."/>
            <person name="Lister R."/>
            <person name="Georgiou G."/>
            <person name="Paranjpe S.S."/>
            <person name="van Kruijsbergen I."/>
            <person name="Shu S."/>
            <person name="Carlson J."/>
            <person name="Kinoshita T."/>
            <person name="Ohta Y."/>
            <person name="Mawaribuchi S."/>
            <person name="Jenkins J."/>
            <person name="Grimwood J."/>
            <person name="Schmutz J."/>
            <person name="Mitros T."/>
            <person name="Mozaffari S.V."/>
            <person name="Suzuki Y."/>
            <person name="Haramoto Y."/>
            <person name="Yamamoto T.S."/>
            <person name="Takagi C."/>
            <person name="Heald R."/>
            <person name="Miller K."/>
            <person name="Haudenschild C."/>
            <person name="Kitzman J."/>
            <person name="Nakayama T."/>
            <person name="Izutsu Y."/>
            <person name="Robert J."/>
            <person name="Fortriede J."/>
            <person name="Burns K."/>
            <person name="Lotay V."/>
            <person name="Karimi K."/>
            <person name="Yasuoka Y."/>
            <person name="Dichmann D.S."/>
            <person name="Flajnik M.F."/>
            <person name="Houston D.W."/>
            <person name="Shendure J."/>
            <person name="DuPasquier L."/>
            <person name="Vize P.D."/>
            <person name="Zorn A.M."/>
            <person name="Ito M."/>
            <person name="Marcotte E.M."/>
            <person name="Wallingford J.B."/>
            <person name="Ito Y."/>
            <person name="Asashima M."/>
            <person name="Ueno N."/>
            <person name="Matsuda Y."/>
            <person name="Veenstra G.J."/>
            <person name="Fujiyama A."/>
            <person name="Harland R.M."/>
            <person name="Taira M."/>
            <person name="Rokhsar D.S."/>
        </authorList>
    </citation>
    <scope>NUCLEOTIDE SEQUENCE [LARGE SCALE GENOMIC DNA]</scope>
    <source>
        <strain evidence="2">J</strain>
    </source>
</reference>
<accession>A0A974BWG2</accession>
<sequence>MSGAVGADAAQSSTELCSLNLLLPLYLTPSLPALQTPPNLLYTLFVIMKLVQFDLQIFILSNLQYSDVWGGVVCTDWFKTSIREIKNEGE</sequence>
<evidence type="ECO:0000313" key="2">
    <source>
        <dbReference type="Proteomes" id="UP000694892"/>
    </source>
</evidence>
<protein>
    <submittedName>
        <fullName evidence="1">Uncharacterized protein</fullName>
    </submittedName>
</protein>
<organism evidence="1 2">
    <name type="scientific">Xenopus laevis</name>
    <name type="common">African clawed frog</name>
    <dbReference type="NCBI Taxonomy" id="8355"/>
    <lineage>
        <taxon>Eukaryota</taxon>
        <taxon>Metazoa</taxon>
        <taxon>Chordata</taxon>
        <taxon>Craniata</taxon>
        <taxon>Vertebrata</taxon>
        <taxon>Euteleostomi</taxon>
        <taxon>Amphibia</taxon>
        <taxon>Batrachia</taxon>
        <taxon>Anura</taxon>
        <taxon>Pipoidea</taxon>
        <taxon>Pipidae</taxon>
        <taxon>Xenopodinae</taxon>
        <taxon>Xenopus</taxon>
        <taxon>Xenopus</taxon>
    </lineage>
</organism>
<dbReference type="EMBL" id="CM004482">
    <property type="protein sequence ID" value="OCT62001.1"/>
    <property type="molecule type" value="Genomic_DNA"/>
</dbReference>
<name>A0A974BWG2_XENLA</name>
<proteinExistence type="predicted"/>
<evidence type="ECO:0000313" key="1">
    <source>
        <dbReference type="EMBL" id="OCT62001.1"/>
    </source>
</evidence>